<keyword evidence="2" id="KW-0732">Signal</keyword>
<dbReference type="Proteomes" id="UP000762676">
    <property type="component" value="Unassembled WGS sequence"/>
</dbReference>
<evidence type="ECO:0008006" key="5">
    <source>
        <dbReference type="Google" id="ProtNLM"/>
    </source>
</evidence>
<name>A0AAV4GAW2_9GAST</name>
<proteinExistence type="predicted"/>
<protein>
    <recommendedName>
        <fullName evidence="5">Hepcidin</fullName>
    </recommendedName>
</protein>
<sequence length="100" mass="10890">MAAVRVVLVMLSTVVVSTVALPGMATYQHPVQPKHLGHVSSSVLSSPSSSSPQLYPQFRPDAVSTPERSTVLREKRVSRIACTCCSNSFNSHCCLRCMQR</sequence>
<feature type="chain" id="PRO_5043977397" description="Hepcidin" evidence="2">
    <location>
        <begin position="21"/>
        <end position="100"/>
    </location>
</feature>
<feature type="signal peptide" evidence="2">
    <location>
        <begin position="1"/>
        <end position="20"/>
    </location>
</feature>
<dbReference type="AlphaFoldDB" id="A0AAV4GAW2"/>
<gene>
    <name evidence="3" type="ORF">ElyMa_002363500</name>
</gene>
<reference evidence="3 4" key="1">
    <citation type="journal article" date="2021" name="Elife">
        <title>Chloroplast acquisition without the gene transfer in kleptoplastic sea slugs, Plakobranchus ocellatus.</title>
        <authorList>
            <person name="Maeda T."/>
            <person name="Takahashi S."/>
            <person name="Yoshida T."/>
            <person name="Shimamura S."/>
            <person name="Takaki Y."/>
            <person name="Nagai Y."/>
            <person name="Toyoda A."/>
            <person name="Suzuki Y."/>
            <person name="Arimoto A."/>
            <person name="Ishii H."/>
            <person name="Satoh N."/>
            <person name="Nishiyama T."/>
            <person name="Hasebe M."/>
            <person name="Maruyama T."/>
            <person name="Minagawa J."/>
            <person name="Obokata J."/>
            <person name="Shigenobu S."/>
        </authorList>
    </citation>
    <scope>NUCLEOTIDE SEQUENCE [LARGE SCALE GENOMIC DNA]</scope>
</reference>
<evidence type="ECO:0000256" key="2">
    <source>
        <dbReference type="SAM" id="SignalP"/>
    </source>
</evidence>
<accession>A0AAV4GAW2</accession>
<dbReference type="EMBL" id="BMAT01004894">
    <property type="protein sequence ID" value="GFR82391.1"/>
    <property type="molecule type" value="Genomic_DNA"/>
</dbReference>
<feature type="compositionally biased region" description="Low complexity" evidence="1">
    <location>
        <begin position="39"/>
        <end position="52"/>
    </location>
</feature>
<evidence type="ECO:0000313" key="4">
    <source>
        <dbReference type="Proteomes" id="UP000762676"/>
    </source>
</evidence>
<evidence type="ECO:0000256" key="1">
    <source>
        <dbReference type="SAM" id="MobiDB-lite"/>
    </source>
</evidence>
<feature type="region of interest" description="Disordered" evidence="1">
    <location>
        <begin position="37"/>
        <end position="70"/>
    </location>
</feature>
<keyword evidence="4" id="KW-1185">Reference proteome</keyword>
<organism evidence="3 4">
    <name type="scientific">Elysia marginata</name>
    <dbReference type="NCBI Taxonomy" id="1093978"/>
    <lineage>
        <taxon>Eukaryota</taxon>
        <taxon>Metazoa</taxon>
        <taxon>Spiralia</taxon>
        <taxon>Lophotrochozoa</taxon>
        <taxon>Mollusca</taxon>
        <taxon>Gastropoda</taxon>
        <taxon>Heterobranchia</taxon>
        <taxon>Euthyneura</taxon>
        <taxon>Panpulmonata</taxon>
        <taxon>Sacoglossa</taxon>
        <taxon>Placobranchoidea</taxon>
        <taxon>Plakobranchidae</taxon>
        <taxon>Elysia</taxon>
    </lineage>
</organism>
<comment type="caution">
    <text evidence="3">The sequence shown here is derived from an EMBL/GenBank/DDBJ whole genome shotgun (WGS) entry which is preliminary data.</text>
</comment>
<evidence type="ECO:0000313" key="3">
    <source>
        <dbReference type="EMBL" id="GFR82391.1"/>
    </source>
</evidence>